<comment type="caution">
    <text evidence="1">The sequence shown here is derived from an EMBL/GenBank/DDBJ whole genome shotgun (WGS) entry which is preliminary data.</text>
</comment>
<dbReference type="AlphaFoldDB" id="A0A8S4PXJ8"/>
<reference evidence="1" key="1">
    <citation type="submission" date="2022-03" db="EMBL/GenBank/DDBJ databases">
        <authorList>
            <person name="Martin C."/>
        </authorList>
    </citation>
    <scope>NUCLEOTIDE SEQUENCE</scope>
</reference>
<sequence>MAKYYIIGKPCCILSCKGEIISSTFKHSIATTIYLVYKNAESRSRIKRGVKYDNKHEHEIGTLPQRRLVADAYWRTQKTGDTVNFWTWYIKDNGPFTIENFKKVASKDLDLDCVDEDGQPLYPSISRIQPEPLFDIIWNSSNPAWVPRQPTNKPQSKIDILKGRKKIIFWI</sequence>
<evidence type="ECO:0000313" key="2">
    <source>
        <dbReference type="Proteomes" id="UP000749559"/>
    </source>
</evidence>
<dbReference type="Proteomes" id="UP000749559">
    <property type="component" value="Unassembled WGS sequence"/>
</dbReference>
<accession>A0A8S4PXJ8</accession>
<name>A0A8S4PXJ8_OWEFU</name>
<protein>
    <submittedName>
        <fullName evidence="1">Uncharacterized protein</fullName>
    </submittedName>
</protein>
<keyword evidence="2" id="KW-1185">Reference proteome</keyword>
<proteinExistence type="predicted"/>
<organism evidence="1 2">
    <name type="scientific">Owenia fusiformis</name>
    <name type="common">Polychaete worm</name>
    <dbReference type="NCBI Taxonomy" id="6347"/>
    <lineage>
        <taxon>Eukaryota</taxon>
        <taxon>Metazoa</taxon>
        <taxon>Spiralia</taxon>
        <taxon>Lophotrochozoa</taxon>
        <taxon>Annelida</taxon>
        <taxon>Polychaeta</taxon>
        <taxon>Sedentaria</taxon>
        <taxon>Canalipalpata</taxon>
        <taxon>Sabellida</taxon>
        <taxon>Oweniida</taxon>
        <taxon>Oweniidae</taxon>
        <taxon>Owenia</taxon>
    </lineage>
</organism>
<evidence type="ECO:0000313" key="1">
    <source>
        <dbReference type="EMBL" id="CAH1798088.1"/>
    </source>
</evidence>
<dbReference type="EMBL" id="CAIIXF020000010">
    <property type="protein sequence ID" value="CAH1798088.1"/>
    <property type="molecule type" value="Genomic_DNA"/>
</dbReference>
<gene>
    <name evidence="1" type="ORF">OFUS_LOCUS22268</name>
</gene>